<name>A0A059CSU0_EUCGR</name>
<accession>A0A059CSU0</accession>
<dbReference type="PANTHER" id="PTHR33168">
    <property type="entry name" value="STRESS INDUCED PROTEIN-RELATED"/>
    <property type="match status" value="1"/>
</dbReference>
<sequence length="113" mass="13420">MGIKNWREPRMEVIHLGRNGNSNNSNKPSHGQHEKIHQGWQRFWRRFKRDKKVSSSINNNKIKGSYDPDEYSQNFDEGIDCAEPDNLSRSFSARFADPWWRIDPKKIMLVDMD</sequence>
<feature type="region of interest" description="Disordered" evidence="1">
    <location>
        <begin position="16"/>
        <end position="35"/>
    </location>
</feature>
<dbReference type="OMA" id="CAQNDEY"/>
<dbReference type="Gramene" id="KCW81523">
    <property type="protein sequence ID" value="KCW81523"/>
    <property type="gene ID" value="EUGRSUZ_C02884"/>
</dbReference>
<evidence type="ECO:0000256" key="1">
    <source>
        <dbReference type="SAM" id="MobiDB-lite"/>
    </source>
</evidence>
<protein>
    <submittedName>
        <fullName evidence="2">Uncharacterized protein</fullName>
    </submittedName>
</protein>
<reference evidence="2" key="1">
    <citation type="submission" date="2013-07" db="EMBL/GenBank/DDBJ databases">
        <title>The genome of Eucalyptus grandis.</title>
        <authorList>
            <person name="Schmutz J."/>
            <person name="Hayes R."/>
            <person name="Myburg A."/>
            <person name="Tuskan G."/>
            <person name="Grattapaglia D."/>
            <person name="Rokhsar D.S."/>
        </authorList>
    </citation>
    <scope>NUCLEOTIDE SEQUENCE</scope>
    <source>
        <tissue evidence="2">Leaf extractions</tissue>
    </source>
</reference>
<proteinExistence type="predicted"/>
<organism evidence="2">
    <name type="scientific">Eucalyptus grandis</name>
    <name type="common">Flooded gum</name>
    <dbReference type="NCBI Taxonomy" id="71139"/>
    <lineage>
        <taxon>Eukaryota</taxon>
        <taxon>Viridiplantae</taxon>
        <taxon>Streptophyta</taxon>
        <taxon>Embryophyta</taxon>
        <taxon>Tracheophyta</taxon>
        <taxon>Spermatophyta</taxon>
        <taxon>Magnoliopsida</taxon>
        <taxon>eudicotyledons</taxon>
        <taxon>Gunneridae</taxon>
        <taxon>Pentapetalae</taxon>
        <taxon>rosids</taxon>
        <taxon>malvids</taxon>
        <taxon>Myrtales</taxon>
        <taxon>Myrtaceae</taxon>
        <taxon>Myrtoideae</taxon>
        <taxon>Eucalypteae</taxon>
        <taxon>Eucalyptus</taxon>
    </lineage>
</organism>
<feature type="compositionally biased region" description="Polar residues" evidence="1">
    <location>
        <begin position="19"/>
        <end position="29"/>
    </location>
</feature>
<dbReference type="AlphaFoldDB" id="A0A059CSU0"/>
<gene>
    <name evidence="2" type="ORF">EUGRSUZ_C02884</name>
</gene>
<dbReference type="FunCoup" id="A0A059CSU0">
    <property type="interactions" value="202"/>
</dbReference>
<dbReference type="EMBL" id="KK198755">
    <property type="protein sequence ID" value="KCW81523.1"/>
    <property type="molecule type" value="Genomic_DNA"/>
</dbReference>
<dbReference type="InParanoid" id="A0A059CSU0"/>
<evidence type="ECO:0000313" key="2">
    <source>
        <dbReference type="EMBL" id="KCW81523.1"/>
    </source>
</evidence>